<dbReference type="NCBIfam" id="TIGR00621">
    <property type="entry name" value="ssb"/>
    <property type="match status" value="1"/>
</dbReference>
<dbReference type="PANTHER" id="PTHR10302:SF27">
    <property type="entry name" value="SINGLE-STRANDED DNA-BINDING PROTEIN"/>
    <property type="match status" value="1"/>
</dbReference>
<dbReference type="InterPro" id="IPR011344">
    <property type="entry name" value="ssDNA-bd"/>
</dbReference>
<dbReference type="Gene3D" id="2.40.50.140">
    <property type="entry name" value="Nucleic acid-binding proteins"/>
    <property type="match status" value="1"/>
</dbReference>
<reference evidence="5 6" key="1">
    <citation type="submission" date="2024-03" db="EMBL/GenBank/DDBJ databases">
        <title>Bacilli Hybrid Assemblies.</title>
        <authorList>
            <person name="Kovac J."/>
        </authorList>
    </citation>
    <scope>NUCLEOTIDE SEQUENCE [LARGE SCALE GENOMIC DNA]</scope>
    <source>
        <strain evidence="5 6">FSL M8-0022</strain>
    </source>
</reference>
<dbReference type="Pfam" id="PF00436">
    <property type="entry name" value="SSB"/>
    <property type="match status" value="1"/>
</dbReference>
<dbReference type="PIRSF" id="PIRSF002070">
    <property type="entry name" value="SSB"/>
    <property type="match status" value="1"/>
</dbReference>
<comment type="caution">
    <text evidence="5">The sequence shown here is derived from an EMBL/GenBank/DDBJ whole genome shotgun (WGS) entry which is preliminary data.</text>
</comment>
<keyword evidence="2" id="KW-0227">DNA damage</keyword>
<dbReference type="InterPro" id="IPR000424">
    <property type="entry name" value="Primosome_PriB/ssb"/>
</dbReference>
<gene>
    <name evidence="5" type="primary">ssb</name>
    <name evidence="5" type="ORF">NST17_20705</name>
</gene>
<dbReference type="InterPro" id="IPR012340">
    <property type="entry name" value="NA-bd_OB-fold"/>
</dbReference>
<dbReference type="GO" id="GO:0003677">
    <property type="term" value="F:DNA binding"/>
    <property type="evidence" value="ECO:0007669"/>
    <property type="project" value="UniProtKB-KW"/>
</dbReference>
<comment type="function">
    <text evidence="2">Plays an important role in DNA replication, recombination and repair. Binds to ssDNA and to an array of partner proteins to recruit them to their sites of action during DNA metabolism.</text>
</comment>
<evidence type="ECO:0000313" key="5">
    <source>
        <dbReference type="EMBL" id="MEL3959577.1"/>
    </source>
</evidence>
<proteinExistence type="inferred from homology"/>
<dbReference type="PROSITE" id="PS50935">
    <property type="entry name" value="SSB"/>
    <property type="match status" value="1"/>
</dbReference>
<evidence type="ECO:0000256" key="3">
    <source>
        <dbReference type="PIRNR" id="PIRNR002070"/>
    </source>
</evidence>
<comment type="subunit">
    <text evidence="2">Homotetramer.</text>
</comment>
<evidence type="ECO:0000256" key="2">
    <source>
        <dbReference type="HAMAP-Rule" id="MF_00984"/>
    </source>
</evidence>
<keyword evidence="2" id="KW-0235">DNA replication</keyword>
<accession>A0ABU9K353</accession>
<keyword evidence="2" id="KW-0233">DNA recombination</keyword>
<dbReference type="Proteomes" id="UP001459714">
    <property type="component" value="Unassembled WGS sequence"/>
</dbReference>
<keyword evidence="6" id="KW-1185">Reference proteome</keyword>
<dbReference type="CDD" id="cd04496">
    <property type="entry name" value="SSB_OBF"/>
    <property type="match status" value="1"/>
</dbReference>
<keyword evidence="1 2" id="KW-0238">DNA-binding</keyword>
<feature type="short sequence motif" description="Important for interaction with partner proteins" evidence="2">
    <location>
        <begin position="147"/>
        <end position="152"/>
    </location>
</feature>
<comment type="caution">
    <text evidence="2">Lacks conserved residue(s) required for the propagation of feature annotation.</text>
</comment>
<dbReference type="SUPFAM" id="SSF50249">
    <property type="entry name" value="Nucleic acid-binding proteins"/>
    <property type="match status" value="1"/>
</dbReference>
<name>A0ABU9K353_9BACI</name>
<dbReference type="PANTHER" id="PTHR10302">
    <property type="entry name" value="SINGLE-STRANDED DNA-BINDING PROTEIN"/>
    <property type="match status" value="1"/>
</dbReference>
<sequence length="152" mass="16991">MLNNCVFVGRLSSEVELKYTPNGHPVAVFNLALTRAIPDKNGEKKADFIRCVAWGKVAENMANQLSKGDTIGIQTRVQTRNYENQQGQKVYVTEFIVEGFPTFIKVKKWESGNGNSAQKQKKSEAQNFPTADPFFGYGQGQPIDINDDDLPF</sequence>
<organism evidence="5 6">
    <name type="scientific">Caldifermentibacillus hisashii</name>
    <dbReference type="NCBI Taxonomy" id="996558"/>
    <lineage>
        <taxon>Bacteria</taxon>
        <taxon>Bacillati</taxon>
        <taxon>Bacillota</taxon>
        <taxon>Bacilli</taxon>
        <taxon>Bacillales</taxon>
        <taxon>Bacillaceae</taxon>
        <taxon>Caldifermentibacillus</taxon>
    </lineage>
</organism>
<dbReference type="HAMAP" id="MF_00984">
    <property type="entry name" value="SSB"/>
    <property type="match status" value="1"/>
</dbReference>
<dbReference type="EMBL" id="JBBYAK010000003">
    <property type="protein sequence ID" value="MEL3959577.1"/>
    <property type="molecule type" value="Genomic_DNA"/>
</dbReference>
<feature type="region of interest" description="Disordered" evidence="4">
    <location>
        <begin position="114"/>
        <end position="152"/>
    </location>
</feature>
<protein>
    <recommendedName>
        <fullName evidence="2 3">Single-stranded DNA-binding protein</fullName>
        <shortName evidence="2">SSB</shortName>
    </recommendedName>
</protein>
<evidence type="ECO:0000256" key="1">
    <source>
        <dbReference type="ARBA" id="ARBA00023125"/>
    </source>
</evidence>
<evidence type="ECO:0000313" key="6">
    <source>
        <dbReference type="Proteomes" id="UP001459714"/>
    </source>
</evidence>
<evidence type="ECO:0000256" key="4">
    <source>
        <dbReference type="SAM" id="MobiDB-lite"/>
    </source>
</evidence>
<keyword evidence="2" id="KW-0234">DNA repair</keyword>